<name>A0ABN8IU70_9NEOP</name>
<sequence length="187" mass="21530">MVVMSMLGFYFEPSRHDRDRYIRVHLRHIRPDKLHHFEKLRPDATLPLPYDYESATHPAWQFWRHLGKTGISSVATYKDQDPDGSVMKALGHHAKLLSDLDIVKINSVYGITCFRQSSVRQMTLKYRVALAIAILKSKPDRVSLNQHINRLKEKMDDTAMDCDSDVTVCSEDFLMDDNGGHETVDEA</sequence>
<dbReference type="Gene3D" id="3.40.390.10">
    <property type="entry name" value="Collagenase (Catalytic Domain)"/>
    <property type="match status" value="1"/>
</dbReference>
<feature type="domain" description="Peptidase M12A" evidence="8">
    <location>
        <begin position="1"/>
        <end position="114"/>
    </location>
</feature>
<dbReference type="InterPro" id="IPR001506">
    <property type="entry name" value="Peptidase_M12A"/>
</dbReference>
<comment type="cofactor">
    <cofactor evidence="7">
        <name>Zn(2+)</name>
        <dbReference type="ChEBI" id="CHEBI:29105"/>
    </cofactor>
    <text evidence="7">Binds 1 zinc ion per subunit.</text>
</comment>
<keyword evidence="1 7" id="KW-0645">Protease</keyword>
<dbReference type="PRINTS" id="PR00480">
    <property type="entry name" value="ASTACIN"/>
</dbReference>
<evidence type="ECO:0000256" key="1">
    <source>
        <dbReference type="ARBA" id="ARBA00022670"/>
    </source>
</evidence>
<evidence type="ECO:0000256" key="4">
    <source>
        <dbReference type="ARBA" id="ARBA00022833"/>
    </source>
</evidence>
<evidence type="ECO:0000256" key="5">
    <source>
        <dbReference type="ARBA" id="ARBA00023049"/>
    </source>
</evidence>
<gene>
    <name evidence="9" type="ORF">IPOD504_LOCUS13072</name>
</gene>
<keyword evidence="4 7" id="KW-0862">Zinc</keyword>
<dbReference type="PANTHER" id="PTHR10127:SF780">
    <property type="entry name" value="METALLOENDOPEPTIDASE"/>
    <property type="match status" value="1"/>
</dbReference>
<evidence type="ECO:0000259" key="8">
    <source>
        <dbReference type="PROSITE" id="PS51864"/>
    </source>
</evidence>
<dbReference type="EMBL" id="OW152842">
    <property type="protein sequence ID" value="CAH2065180.1"/>
    <property type="molecule type" value="Genomic_DNA"/>
</dbReference>
<dbReference type="Proteomes" id="UP000837857">
    <property type="component" value="Chromosome 30"/>
</dbReference>
<organism evidence="9 10">
    <name type="scientific">Iphiclides podalirius</name>
    <name type="common">scarce swallowtail</name>
    <dbReference type="NCBI Taxonomy" id="110791"/>
    <lineage>
        <taxon>Eukaryota</taxon>
        <taxon>Metazoa</taxon>
        <taxon>Ecdysozoa</taxon>
        <taxon>Arthropoda</taxon>
        <taxon>Hexapoda</taxon>
        <taxon>Insecta</taxon>
        <taxon>Pterygota</taxon>
        <taxon>Neoptera</taxon>
        <taxon>Endopterygota</taxon>
        <taxon>Lepidoptera</taxon>
        <taxon>Glossata</taxon>
        <taxon>Ditrysia</taxon>
        <taxon>Papilionoidea</taxon>
        <taxon>Papilionidae</taxon>
        <taxon>Papilioninae</taxon>
        <taxon>Iphiclides</taxon>
    </lineage>
</organism>
<comment type="caution">
    <text evidence="6">Lacks conserved residue(s) required for the propagation of feature annotation.</text>
</comment>
<dbReference type="EC" id="3.4.24.-" evidence="7"/>
<dbReference type="InterPro" id="IPR024079">
    <property type="entry name" value="MetalloPept_cat_dom_sf"/>
</dbReference>
<protein>
    <recommendedName>
        <fullName evidence="7">Metalloendopeptidase</fullName>
        <ecNumber evidence="7">3.4.24.-</ecNumber>
    </recommendedName>
</protein>
<dbReference type="PROSITE" id="PS51864">
    <property type="entry name" value="ASTACIN"/>
    <property type="match status" value="1"/>
</dbReference>
<evidence type="ECO:0000256" key="3">
    <source>
        <dbReference type="ARBA" id="ARBA00022801"/>
    </source>
</evidence>
<keyword evidence="10" id="KW-1185">Reference proteome</keyword>
<proteinExistence type="predicted"/>
<dbReference type="Pfam" id="PF01400">
    <property type="entry name" value="Astacin"/>
    <property type="match status" value="1"/>
</dbReference>
<evidence type="ECO:0000256" key="7">
    <source>
        <dbReference type="RuleBase" id="RU361183"/>
    </source>
</evidence>
<reference evidence="9" key="1">
    <citation type="submission" date="2022-03" db="EMBL/GenBank/DDBJ databases">
        <authorList>
            <person name="Martin H S."/>
        </authorList>
    </citation>
    <scope>NUCLEOTIDE SEQUENCE</scope>
</reference>
<evidence type="ECO:0000313" key="9">
    <source>
        <dbReference type="EMBL" id="CAH2065180.1"/>
    </source>
</evidence>
<dbReference type="SUPFAM" id="SSF55486">
    <property type="entry name" value="Metalloproteases ('zincins'), catalytic domain"/>
    <property type="match status" value="1"/>
</dbReference>
<feature type="non-terminal residue" evidence="9">
    <location>
        <position position="187"/>
    </location>
</feature>
<dbReference type="PANTHER" id="PTHR10127">
    <property type="entry name" value="DISCOIDIN, CUB, EGF, LAMININ , AND ZINC METALLOPROTEASE DOMAIN CONTAINING"/>
    <property type="match status" value="1"/>
</dbReference>
<keyword evidence="2 7" id="KW-0479">Metal-binding</keyword>
<accession>A0ABN8IU70</accession>
<keyword evidence="3 7" id="KW-0378">Hydrolase</keyword>
<keyword evidence="5 7" id="KW-0482">Metalloprotease</keyword>
<evidence type="ECO:0000256" key="2">
    <source>
        <dbReference type="ARBA" id="ARBA00022723"/>
    </source>
</evidence>
<evidence type="ECO:0000313" key="10">
    <source>
        <dbReference type="Proteomes" id="UP000837857"/>
    </source>
</evidence>
<evidence type="ECO:0000256" key="6">
    <source>
        <dbReference type="PROSITE-ProRule" id="PRU01211"/>
    </source>
</evidence>